<evidence type="ECO:0000259" key="11">
    <source>
        <dbReference type="Pfam" id="PF07730"/>
    </source>
</evidence>
<evidence type="ECO:0000313" key="13">
    <source>
        <dbReference type="Proteomes" id="UP000198226"/>
    </source>
</evidence>
<reference evidence="13" key="1">
    <citation type="submission" date="2016-06" db="EMBL/GenBank/DDBJ databases">
        <authorList>
            <person name="Varghese N."/>
            <person name="Submissions Spin"/>
        </authorList>
    </citation>
    <scope>NUCLEOTIDE SEQUENCE [LARGE SCALE GENOMIC DNA]</scope>
    <source>
        <strain evidence="13">DSM 44983</strain>
    </source>
</reference>
<evidence type="ECO:0000256" key="8">
    <source>
        <dbReference type="ARBA" id="ARBA00023012"/>
    </source>
</evidence>
<evidence type="ECO:0000256" key="7">
    <source>
        <dbReference type="ARBA" id="ARBA00022840"/>
    </source>
</evidence>
<dbReference type="SUPFAM" id="SSF55874">
    <property type="entry name" value="ATPase domain of HSP90 chaperone/DNA topoisomerase II/histidine kinase"/>
    <property type="match status" value="1"/>
</dbReference>
<dbReference type="PANTHER" id="PTHR24421:SF10">
    <property type="entry name" value="NITRATE_NITRITE SENSOR PROTEIN NARQ"/>
    <property type="match status" value="1"/>
</dbReference>
<protein>
    <recommendedName>
        <fullName evidence="2">histidine kinase</fullName>
        <ecNumber evidence="2">2.7.13.3</ecNumber>
    </recommendedName>
</protein>
<evidence type="ECO:0000256" key="9">
    <source>
        <dbReference type="SAM" id="Phobius"/>
    </source>
</evidence>
<dbReference type="Gene3D" id="1.20.5.1930">
    <property type="match status" value="1"/>
</dbReference>
<keyword evidence="9" id="KW-0472">Membrane</keyword>
<organism evidence="12 13">
    <name type="scientific">Micromonospora rifamycinica</name>
    <dbReference type="NCBI Taxonomy" id="291594"/>
    <lineage>
        <taxon>Bacteria</taxon>
        <taxon>Bacillati</taxon>
        <taxon>Actinomycetota</taxon>
        <taxon>Actinomycetes</taxon>
        <taxon>Micromonosporales</taxon>
        <taxon>Micromonosporaceae</taxon>
        <taxon>Micromonospora</taxon>
    </lineage>
</organism>
<dbReference type="InterPro" id="IPR003594">
    <property type="entry name" value="HATPase_dom"/>
</dbReference>
<evidence type="ECO:0000313" key="12">
    <source>
        <dbReference type="EMBL" id="SCG39922.1"/>
    </source>
</evidence>
<keyword evidence="5" id="KW-0547">Nucleotide-binding</keyword>
<dbReference type="GO" id="GO:0000155">
    <property type="term" value="F:phosphorelay sensor kinase activity"/>
    <property type="evidence" value="ECO:0007669"/>
    <property type="project" value="InterPro"/>
</dbReference>
<dbReference type="GO" id="GO:0016020">
    <property type="term" value="C:membrane"/>
    <property type="evidence" value="ECO:0007669"/>
    <property type="project" value="InterPro"/>
</dbReference>
<comment type="catalytic activity">
    <reaction evidence="1">
        <text>ATP + protein L-histidine = ADP + protein N-phospho-L-histidine.</text>
        <dbReference type="EC" id="2.7.13.3"/>
    </reaction>
</comment>
<evidence type="ECO:0000256" key="5">
    <source>
        <dbReference type="ARBA" id="ARBA00022741"/>
    </source>
</evidence>
<accession>A0A1C5H1I6</accession>
<gene>
    <name evidence="12" type="ORF">GA0070623_0605</name>
</gene>
<dbReference type="InterPro" id="IPR011712">
    <property type="entry name" value="Sig_transdc_His_kin_sub3_dim/P"/>
</dbReference>
<keyword evidence="13" id="KW-1185">Reference proteome</keyword>
<dbReference type="AlphaFoldDB" id="A0A1C5H1I6"/>
<keyword evidence="3" id="KW-0597">Phosphoprotein</keyword>
<proteinExistence type="predicted"/>
<dbReference type="InterPro" id="IPR050482">
    <property type="entry name" value="Sensor_HK_TwoCompSys"/>
</dbReference>
<feature type="domain" description="Histidine kinase/HSP90-like ATPase" evidence="10">
    <location>
        <begin position="302"/>
        <end position="420"/>
    </location>
</feature>
<evidence type="ECO:0000256" key="4">
    <source>
        <dbReference type="ARBA" id="ARBA00022679"/>
    </source>
</evidence>
<keyword evidence="9" id="KW-0812">Transmembrane</keyword>
<dbReference type="GO" id="GO:0046983">
    <property type="term" value="F:protein dimerization activity"/>
    <property type="evidence" value="ECO:0007669"/>
    <property type="project" value="InterPro"/>
</dbReference>
<dbReference type="Proteomes" id="UP000198226">
    <property type="component" value="Chromosome I"/>
</dbReference>
<feature type="transmembrane region" description="Helical" evidence="9">
    <location>
        <begin position="14"/>
        <end position="32"/>
    </location>
</feature>
<keyword evidence="6 12" id="KW-0418">Kinase</keyword>
<dbReference type="GO" id="GO:0005524">
    <property type="term" value="F:ATP binding"/>
    <property type="evidence" value="ECO:0007669"/>
    <property type="project" value="UniProtKB-KW"/>
</dbReference>
<keyword evidence="7" id="KW-0067">ATP-binding</keyword>
<evidence type="ECO:0000259" key="10">
    <source>
        <dbReference type="Pfam" id="PF02518"/>
    </source>
</evidence>
<feature type="transmembrane region" description="Helical" evidence="9">
    <location>
        <begin position="87"/>
        <end position="105"/>
    </location>
</feature>
<dbReference type="Pfam" id="PF02518">
    <property type="entry name" value="HATPase_c"/>
    <property type="match status" value="1"/>
</dbReference>
<dbReference type="Gene3D" id="3.30.565.10">
    <property type="entry name" value="Histidine kinase-like ATPase, C-terminal domain"/>
    <property type="match status" value="1"/>
</dbReference>
<dbReference type="PANTHER" id="PTHR24421">
    <property type="entry name" value="NITRATE/NITRITE SENSOR PROTEIN NARX-RELATED"/>
    <property type="match status" value="1"/>
</dbReference>
<sequence>MVTAVVSARVLRQWPWAVPLVVLGLLDIRILAESDTARLGWTVPGIALMATLALLAQVRPVPGALGAAATLVVSTGVLRAADAETTAGLAVTEIAAVAIVIVAVVRRVPGVAATGLVGLLLATSTVAAQLRPQYAPPPGESTPEPWWSLSLSGMAMVVLPVAYGWYLRSRDRQRARTRQAAVIAVQQRERLALARELRDVVTHQVRTMMDQAQSAQERSISDPGAALDALPVIERSGIEALSSMRHLVAALREGEPGEGRTPAPLTRTTDLAADLRAMSSAGSPPVRVTVELAEPVAEEVATSVLRLVQESVSNARRHAVGARQVEVSVRTGQGHLRVEIRDDGKANRPIGRRRGGFGVVGRRRGGFGVVGRRRGGFGVVGRRRGGSGLVGMRERVRLLGGRFTAGRTSGGWQVLADLPLYRAEP</sequence>
<keyword evidence="8" id="KW-0902">Two-component regulatory system</keyword>
<dbReference type="Pfam" id="PF07730">
    <property type="entry name" value="HisKA_3"/>
    <property type="match status" value="1"/>
</dbReference>
<feature type="transmembrane region" description="Helical" evidence="9">
    <location>
        <begin position="38"/>
        <end position="56"/>
    </location>
</feature>
<evidence type="ECO:0000256" key="1">
    <source>
        <dbReference type="ARBA" id="ARBA00000085"/>
    </source>
</evidence>
<feature type="domain" description="Signal transduction histidine kinase subgroup 3 dimerisation and phosphoacceptor" evidence="11">
    <location>
        <begin position="189"/>
        <end position="254"/>
    </location>
</feature>
<feature type="transmembrane region" description="Helical" evidence="9">
    <location>
        <begin position="112"/>
        <end position="130"/>
    </location>
</feature>
<keyword evidence="4" id="KW-0808">Transferase</keyword>
<name>A0A1C5H1I6_9ACTN</name>
<evidence type="ECO:0000256" key="3">
    <source>
        <dbReference type="ARBA" id="ARBA00022553"/>
    </source>
</evidence>
<dbReference type="InterPro" id="IPR036890">
    <property type="entry name" value="HATPase_C_sf"/>
</dbReference>
<dbReference type="EC" id="2.7.13.3" evidence="2"/>
<evidence type="ECO:0000256" key="6">
    <source>
        <dbReference type="ARBA" id="ARBA00022777"/>
    </source>
</evidence>
<evidence type="ECO:0000256" key="2">
    <source>
        <dbReference type="ARBA" id="ARBA00012438"/>
    </source>
</evidence>
<feature type="transmembrane region" description="Helical" evidence="9">
    <location>
        <begin position="146"/>
        <end position="166"/>
    </location>
</feature>
<keyword evidence="9" id="KW-1133">Transmembrane helix</keyword>
<dbReference type="EMBL" id="LT607752">
    <property type="protein sequence ID" value="SCG39922.1"/>
    <property type="molecule type" value="Genomic_DNA"/>
</dbReference>
<dbReference type="CDD" id="cd16917">
    <property type="entry name" value="HATPase_UhpB-NarQ-NarX-like"/>
    <property type="match status" value="1"/>
</dbReference>